<sequence>MAGEPDSDEVVTSDASASPETQLPPLDILEIEPVYEVLAHSRRRYLCYTLLEDTEWSLTDLATKIAAWENDVPEHTVTEDQREEVYASLYHAHVPKLVDEGVITFDEATETITTARHADQVLTALKGIGASLDSEQETHAQSDMDEQEG</sequence>
<evidence type="ECO:0000256" key="1">
    <source>
        <dbReference type="SAM" id="MobiDB-lite"/>
    </source>
</evidence>
<feature type="region of interest" description="Disordered" evidence="1">
    <location>
        <begin position="1"/>
        <end position="24"/>
    </location>
</feature>
<name>A0A8U0I125_9EURY</name>
<protein>
    <recommendedName>
        <fullName evidence="2">DUF7344 domain-containing protein</fullName>
    </recommendedName>
</protein>
<proteinExistence type="predicted"/>
<dbReference type="EMBL" id="CP096662">
    <property type="protein sequence ID" value="UPV76960.1"/>
    <property type="molecule type" value="Genomic_DNA"/>
</dbReference>
<dbReference type="RefSeq" id="WP_248652993.1">
    <property type="nucleotide sequence ID" value="NZ_CP096662.1"/>
</dbReference>
<feature type="compositionally biased region" description="Acidic residues" evidence="1">
    <location>
        <begin position="1"/>
        <end position="11"/>
    </location>
</feature>
<evidence type="ECO:0000259" key="2">
    <source>
        <dbReference type="Pfam" id="PF24035"/>
    </source>
</evidence>
<evidence type="ECO:0000313" key="4">
    <source>
        <dbReference type="Proteomes" id="UP000830729"/>
    </source>
</evidence>
<accession>A0A8U0I125</accession>
<organism evidence="3 4">
    <name type="scientific">Halorussus limi</name>
    <dbReference type="NCBI Taxonomy" id="2938695"/>
    <lineage>
        <taxon>Archaea</taxon>
        <taxon>Methanobacteriati</taxon>
        <taxon>Methanobacteriota</taxon>
        <taxon>Stenosarchaea group</taxon>
        <taxon>Halobacteria</taxon>
        <taxon>Halobacteriales</taxon>
        <taxon>Haladaptataceae</taxon>
        <taxon>Halorussus</taxon>
    </lineage>
</organism>
<dbReference type="GeneID" id="78823475"/>
<keyword evidence="3" id="KW-0614">Plasmid</keyword>
<keyword evidence="4" id="KW-1185">Reference proteome</keyword>
<dbReference type="AlphaFoldDB" id="A0A8U0I125"/>
<gene>
    <name evidence="3" type="ORF">M0R89_22160</name>
</gene>
<evidence type="ECO:0000313" key="3">
    <source>
        <dbReference type="EMBL" id="UPV76960.1"/>
    </source>
</evidence>
<dbReference type="Proteomes" id="UP000830729">
    <property type="component" value="Plasmid unnamed3"/>
</dbReference>
<dbReference type="KEGG" id="halx:M0R89_22160"/>
<dbReference type="InterPro" id="IPR055768">
    <property type="entry name" value="DUF7344"/>
</dbReference>
<dbReference type="Pfam" id="PF24035">
    <property type="entry name" value="DUF7344"/>
    <property type="match status" value="1"/>
</dbReference>
<feature type="domain" description="DUF7344" evidence="2">
    <location>
        <begin position="35"/>
        <end position="113"/>
    </location>
</feature>
<reference evidence="3 4" key="1">
    <citation type="submission" date="2022-04" db="EMBL/GenBank/DDBJ databases">
        <title>Diverse halophilic archaea isolated from saline environments.</title>
        <authorList>
            <person name="Cui H.-L."/>
        </authorList>
    </citation>
    <scope>NUCLEOTIDE SEQUENCE [LARGE SCALE GENOMIC DNA]</scope>
    <source>
        <strain evidence="3 4">XZYJT49</strain>
        <plasmid evidence="3 4">unnamed3</plasmid>
    </source>
</reference>
<geneLocation type="plasmid" evidence="3 4">
    <name>unnamed3</name>
</geneLocation>